<dbReference type="EMBL" id="FPBA01000013">
    <property type="protein sequence ID" value="SFT85098.1"/>
    <property type="molecule type" value="Genomic_DNA"/>
</dbReference>
<sequence>MRRSTAVAGALAAGMTILFTGPAASAAPTATDTLYVPDDFAPAFRAVLGTGHYEVEGTGLRVTTLTSADKVAEYVATNTPLDEAGDPTLDYVATSGAAPGYQLVIDLDGDGDRDGILVGEPTVPGYGENWWLASGTTEGKALAPHDSGGIFNTAWYGTLDEWRASAPQADVLAFGFSLGRGPVGDGVIESMSFAGTTYTFAQHVRVPSKQACKNGGWATSTDPVFRNQGECVSSFAKAAER</sequence>
<dbReference type="OrthoDB" id="5184507at2"/>
<dbReference type="RefSeq" id="WP_139245916.1">
    <property type="nucleotide sequence ID" value="NZ_FPBA01000013.1"/>
</dbReference>
<dbReference type="AlphaFoldDB" id="A0A1I7BD71"/>
<feature type="chain" id="PRO_5011539185" evidence="1">
    <location>
        <begin position="27"/>
        <end position="241"/>
    </location>
</feature>
<name>A0A1I7BD71_9ACTN</name>
<evidence type="ECO:0000313" key="3">
    <source>
        <dbReference type="Proteomes" id="UP000199546"/>
    </source>
</evidence>
<gene>
    <name evidence="2" type="ORF">SAMN05660657_03506</name>
</gene>
<protein>
    <submittedName>
        <fullName evidence="2">Uncharacterized protein</fullName>
    </submittedName>
</protein>
<keyword evidence="3" id="KW-1185">Reference proteome</keyword>
<feature type="signal peptide" evidence="1">
    <location>
        <begin position="1"/>
        <end position="26"/>
    </location>
</feature>
<evidence type="ECO:0000256" key="1">
    <source>
        <dbReference type="SAM" id="SignalP"/>
    </source>
</evidence>
<dbReference type="Proteomes" id="UP000199546">
    <property type="component" value="Unassembled WGS sequence"/>
</dbReference>
<evidence type="ECO:0000313" key="2">
    <source>
        <dbReference type="EMBL" id="SFT85098.1"/>
    </source>
</evidence>
<dbReference type="STRING" id="1296565.SAMN05660657_03506"/>
<accession>A0A1I7BD71</accession>
<keyword evidence="1" id="KW-0732">Signal</keyword>
<reference evidence="3" key="1">
    <citation type="submission" date="2016-10" db="EMBL/GenBank/DDBJ databases">
        <authorList>
            <person name="Varghese N."/>
            <person name="Submissions S."/>
        </authorList>
    </citation>
    <scope>NUCLEOTIDE SEQUENCE [LARGE SCALE GENOMIC DNA]</scope>
    <source>
        <strain evidence="3">DSM 46136</strain>
    </source>
</reference>
<organism evidence="2 3">
    <name type="scientific">Geodermatophilus amargosae</name>
    <dbReference type="NCBI Taxonomy" id="1296565"/>
    <lineage>
        <taxon>Bacteria</taxon>
        <taxon>Bacillati</taxon>
        <taxon>Actinomycetota</taxon>
        <taxon>Actinomycetes</taxon>
        <taxon>Geodermatophilales</taxon>
        <taxon>Geodermatophilaceae</taxon>
        <taxon>Geodermatophilus</taxon>
    </lineage>
</organism>
<proteinExistence type="predicted"/>